<reference evidence="1 2" key="1">
    <citation type="submission" date="2019-04" db="EMBL/GenBank/DDBJ databases">
        <authorList>
            <person name="Gao M."/>
            <person name="Bai C."/>
            <person name="Tong Y."/>
            <person name="Xu X."/>
        </authorList>
    </citation>
    <scope>NUCLEOTIDE SEQUENCE [LARGE SCALE GENOMIC DNA]</scope>
    <source>
        <strain evidence="1 2">Vibrio alginolyticus VA1</strain>
    </source>
</reference>
<proteinExistence type="predicted"/>
<keyword evidence="2" id="KW-1185">Reference proteome</keyword>
<evidence type="ECO:0000313" key="1">
    <source>
        <dbReference type="EMBL" id="QDB73242.1"/>
    </source>
</evidence>
<dbReference type="KEGG" id="vg:55616079"/>
<sequence length="60" mass="6582">MKAFILYLVFITAGGEADTVQVPGYYDSLSQCEQALESANDNKQGKITIRGTCVPVNKKR</sequence>
<dbReference type="RefSeq" id="YP_009845716.1">
    <property type="nucleotide sequence ID" value="NC_048765.1"/>
</dbReference>
<organism evidence="1 2">
    <name type="scientific">Vibrio phage VAP7</name>
    <dbReference type="NCBI Taxonomy" id="2584487"/>
    <lineage>
        <taxon>Viruses</taxon>
        <taxon>Duplodnaviria</taxon>
        <taxon>Heunggongvirae</taxon>
        <taxon>Uroviricota</taxon>
        <taxon>Caudoviricetes</taxon>
        <taxon>Pantevenvirales</taxon>
        <taxon>Ackermannviridae</taxon>
        <taxon>Vapseptimavirus</taxon>
        <taxon>Vapseptimavirus VAP7</taxon>
    </lineage>
</organism>
<dbReference type="GeneID" id="55616079"/>
<protein>
    <submittedName>
        <fullName evidence="1">Uncharacterized protein</fullName>
    </submittedName>
</protein>
<dbReference type="EMBL" id="MK795384">
    <property type="protein sequence ID" value="QDB73242.1"/>
    <property type="molecule type" value="Genomic_DNA"/>
</dbReference>
<name>A0A4Y5TV56_9CAUD</name>
<evidence type="ECO:0000313" key="2">
    <source>
        <dbReference type="Proteomes" id="UP000318470"/>
    </source>
</evidence>
<accession>A0A4Y5TV56</accession>
<dbReference type="Proteomes" id="UP000318470">
    <property type="component" value="Segment"/>
</dbReference>